<reference evidence="1 2" key="1">
    <citation type="submission" date="2021-06" db="EMBL/GenBank/DDBJ databases">
        <authorList>
            <person name="Kallberg Y."/>
            <person name="Tangrot J."/>
            <person name="Rosling A."/>
        </authorList>
    </citation>
    <scope>NUCLEOTIDE SEQUENCE [LARGE SCALE GENOMIC DNA]</scope>
    <source>
        <strain evidence="1 2">120-4 pot B 10/14</strain>
    </source>
</reference>
<protein>
    <submittedName>
        <fullName evidence="1">40305_t:CDS:1</fullName>
    </submittedName>
</protein>
<proteinExistence type="predicted"/>
<name>A0ABN7VEY3_GIGMA</name>
<dbReference type="Proteomes" id="UP000789901">
    <property type="component" value="Unassembled WGS sequence"/>
</dbReference>
<comment type="caution">
    <text evidence="1">The sequence shown here is derived from an EMBL/GenBank/DDBJ whole genome shotgun (WGS) entry which is preliminary data.</text>
</comment>
<keyword evidence="2" id="KW-1185">Reference proteome</keyword>
<evidence type="ECO:0000313" key="2">
    <source>
        <dbReference type="Proteomes" id="UP000789901"/>
    </source>
</evidence>
<organism evidence="1 2">
    <name type="scientific">Gigaspora margarita</name>
    <dbReference type="NCBI Taxonomy" id="4874"/>
    <lineage>
        <taxon>Eukaryota</taxon>
        <taxon>Fungi</taxon>
        <taxon>Fungi incertae sedis</taxon>
        <taxon>Mucoromycota</taxon>
        <taxon>Glomeromycotina</taxon>
        <taxon>Glomeromycetes</taxon>
        <taxon>Diversisporales</taxon>
        <taxon>Gigasporaceae</taxon>
        <taxon>Gigaspora</taxon>
    </lineage>
</organism>
<dbReference type="EMBL" id="CAJVQB010013507">
    <property type="protein sequence ID" value="CAG8762566.1"/>
    <property type="molecule type" value="Genomic_DNA"/>
</dbReference>
<evidence type="ECO:0000313" key="1">
    <source>
        <dbReference type="EMBL" id="CAG8762566.1"/>
    </source>
</evidence>
<sequence length="114" mass="13309">MQKVFRNAIFDPNKKDLTHLNEVLDQTWENIETAILAIAKKMNRISPKCLLVEVKNNQIRCINYLTETKVNKISYGREELEGWLIEVYTWCKALEGKFTTKSKRAKSTEIKGFV</sequence>
<gene>
    <name evidence="1" type="ORF">GMARGA_LOCUS17652</name>
</gene>
<accession>A0ABN7VEY3</accession>